<evidence type="ECO:0000256" key="3">
    <source>
        <dbReference type="ARBA" id="ARBA00022806"/>
    </source>
</evidence>
<gene>
    <name evidence="8" type="ORF">PYCCODRAFT_1405352</name>
</gene>
<keyword evidence="3 5" id="KW-0347">Helicase</keyword>
<dbReference type="SUPFAM" id="SSF52540">
    <property type="entry name" value="P-loop containing nucleoside triphosphate hydrolases"/>
    <property type="match status" value="1"/>
</dbReference>
<dbReference type="InterPro" id="IPR014017">
    <property type="entry name" value="DNA_helicase_UvrD-like_C"/>
</dbReference>
<dbReference type="STRING" id="1353009.A0A1Y2IYF1"/>
<dbReference type="GO" id="GO:0005524">
    <property type="term" value="F:ATP binding"/>
    <property type="evidence" value="ECO:0007669"/>
    <property type="project" value="UniProtKB-UniRule"/>
</dbReference>
<protein>
    <recommendedName>
        <fullName evidence="7">UvrD-like helicase ATP-binding domain-containing protein</fullName>
    </recommendedName>
</protein>
<dbReference type="InterPro" id="IPR039904">
    <property type="entry name" value="TRANK1"/>
</dbReference>
<feature type="domain" description="UvrD-like helicase ATP-binding" evidence="7">
    <location>
        <begin position="506"/>
        <end position="888"/>
    </location>
</feature>
<evidence type="ECO:0000313" key="8">
    <source>
        <dbReference type="EMBL" id="OSD05614.1"/>
    </source>
</evidence>
<dbReference type="OrthoDB" id="3156807at2759"/>
<feature type="compositionally biased region" description="Basic residues" evidence="6">
    <location>
        <begin position="183"/>
        <end position="197"/>
    </location>
</feature>
<feature type="region of interest" description="Disordered" evidence="6">
    <location>
        <begin position="268"/>
        <end position="287"/>
    </location>
</feature>
<feature type="region of interest" description="Disordered" evidence="6">
    <location>
        <begin position="183"/>
        <end position="202"/>
    </location>
</feature>
<dbReference type="Pfam" id="PF00580">
    <property type="entry name" value="UvrD-helicase"/>
    <property type="match status" value="1"/>
</dbReference>
<feature type="compositionally biased region" description="Acidic residues" evidence="6">
    <location>
        <begin position="1962"/>
        <end position="1973"/>
    </location>
</feature>
<evidence type="ECO:0000256" key="5">
    <source>
        <dbReference type="PROSITE-ProRule" id="PRU00560"/>
    </source>
</evidence>
<evidence type="ECO:0000313" key="9">
    <source>
        <dbReference type="Proteomes" id="UP000193067"/>
    </source>
</evidence>
<dbReference type="PROSITE" id="PS51198">
    <property type="entry name" value="UVRD_HELICASE_ATP_BIND"/>
    <property type="match status" value="1"/>
</dbReference>
<keyword evidence="2 5" id="KW-0378">Hydrolase</keyword>
<dbReference type="Gene3D" id="3.40.50.300">
    <property type="entry name" value="P-loop containing nucleotide triphosphate hydrolases"/>
    <property type="match status" value="2"/>
</dbReference>
<dbReference type="Proteomes" id="UP000193067">
    <property type="component" value="Unassembled WGS sequence"/>
</dbReference>
<keyword evidence="4 5" id="KW-0067">ATP-binding</keyword>
<evidence type="ECO:0000256" key="2">
    <source>
        <dbReference type="ARBA" id="ARBA00022801"/>
    </source>
</evidence>
<organism evidence="8 9">
    <name type="scientific">Trametes coccinea (strain BRFM310)</name>
    <name type="common">Pycnoporus coccineus</name>
    <dbReference type="NCBI Taxonomy" id="1353009"/>
    <lineage>
        <taxon>Eukaryota</taxon>
        <taxon>Fungi</taxon>
        <taxon>Dikarya</taxon>
        <taxon>Basidiomycota</taxon>
        <taxon>Agaricomycotina</taxon>
        <taxon>Agaricomycetes</taxon>
        <taxon>Polyporales</taxon>
        <taxon>Polyporaceae</taxon>
        <taxon>Trametes</taxon>
    </lineage>
</organism>
<evidence type="ECO:0000256" key="1">
    <source>
        <dbReference type="ARBA" id="ARBA00022741"/>
    </source>
</evidence>
<keyword evidence="9" id="KW-1185">Reference proteome</keyword>
<dbReference type="EMBL" id="KZ084092">
    <property type="protein sequence ID" value="OSD05614.1"/>
    <property type="molecule type" value="Genomic_DNA"/>
</dbReference>
<feature type="region of interest" description="Disordered" evidence="6">
    <location>
        <begin position="2181"/>
        <end position="2201"/>
    </location>
</feature>
<dbReference type="PANTHER" id="PTHR21529">
    <property type="entry name" value="MAMMARY TURMOR VIRUS RECEPTOR HOMOLOG 1, 2 MTVR1, 2"/>
    <property type="match status" value="1"/>
</dbReference>
<accession>A0A1Y2IYF1</accession>
<reference evidence="8 9" key="1">
    <citation type="journal article" date="2015" name="Biotechnol. Biofuels">
        <title>Enhanced degradation of softwood versus hardwood by the white-rot fungus Pycnoporus coccineus.</title>
        <authorList>
            <person name="Couturier M."/>
            <person name="Navarro D."/>
            <person name="Chevret D."/>
            <person name="Henrissat B."/>
            <person name="Piumi F."/>
            <person name="Ruiz-Duenas F.J."/>
            <person name="Martinez A.T."/>
            <person name="Grigoriev I.V."/>
            <person name="Riley R."/>
            <person name="Lipzen A."/>
            <person name="Berrin J.G."/>
            <person name="Master E.R."/>
            <person name="Rosso M.N."/>
        </authorList>
    </citation>
    <scope>NUCLEOTIDE SEQUENCE [LARGE SCALE GENOMIC DNA]</scope>
    <source>
        <strain evidence="8 9">BRFM310</strain>
    </source>
</reference>
<evidence type="ECO:0000256" key="6">
    <source>
        <dbReference type="SAM" id="MobiDB-lite"/>
    </source>
</evidence>
<dbReference type="GO" id="GO:0004386">
    <property type="term" value="F:helicase activity"/>
    <property type="evidence" value="ECO:0007669"/>
    <property type="project" value="UniProtKB-UniRule"/>
</dbReference>
<keyword evidence="1 5" id="KW-0547">Nucleotide-binding</keyword>
<name>A0A1Y2IYF1_TRAC3</name>
<dbReference type="Pfam" id="PF13361">
    <property type="entry name" value="UvrD_C"/>
    <property type="match status" value="1"/>
</dbReference>
<evidence type="ECO:0000256" key="4">
    <source>
        <dbReference type="ARBA" id="ARBA00022840"/>
    </source>
</evidence>
<dbReference type="PANTHER" id="PTHR21529:SF4">
    <property type="entry name" value="TPR AND ANKYRIN REPEAT-CONTAINING PROTEIN 1"/>
    <property type="match status" value="1"/>
</dbReference>
<evidence type="ECO:0000259" key="7">
    <source>
        <dbReference type="PROSITE" id="PS51198"/>
    </source>
</evidence>
<feature type="region of interest" description="Disordered" evidence="6">
    <location>
        <begin position="1932"/>
        <end position="1989"/>
    </location>
</feature>
<dbReference type="InterPro" id="IPR027417">
    <property type="entry name" value="P-loop_NTPase"/>
</dbReference>
<dbReference type="GO" id="GO:0016787">
    <property type="term" value="F:hydrolase activity"/>
    <property type="evidence" value="ECO:0007669"/>
    <property type="project" value="UniProtKB-UniRule"/>
</dbReference>
<feature type="binding site" evidence="5">
    <location>
        <begin position="527"/>
        <end position="534"/>
    </location>
    <ligand>
        <name>ATP</name>
        <dbReference type="ChEBI" id="CHEBI:30616"/>
    </ligand>
</feature>
<proteinExistence type="predicted"/>
<dbReference type="InterPro" id="IPR014016">
    <property type="entry name" value="UvrD-like_ATP-bd"/>
</dbReference>
<sequence length="2248" mass="256113">MVKSPNRKASGASRSRGRCVSDVAPALFDATLLEDELSVEDALRALESHLIDPATTLDDAIQELLSSPHCLEFVLSAMGDSAYHKLRKAILQQFPDTADGYLKSPFSSILPRFSRFLLFLPYPDLATDEPPSLRAHHHSVEQAAPLLQALTALNESPRIETGSSVGVEVDEEDEFADSLFKVKKKGQGKRKQHKRANRGPSVNTKVITAYSGGYVPRTAEESSRMSLNVLEHQRKILEDYLTMFRLPHLAPLIKSMYIPRRNSVPSTQTSLQASAEAPVPADTEEGNSASVYPLVQPMRAALYFESADGFGEWRIFISTRADRDLRQARNKNAKLFKIIIKKIKELSQGHFSDDNQKRLTGLNVEIPIYEAKMTGDARLVYQVDCVPEFESDVERQVLKIYGIYTHAQLDRRFWDYMSRQLERKGAEYRKRCKFRNPPLVPGDNVVHPASWPAPAEPFALELPPVFSDIRKEDMEELHSLLVLEKFVTFSQAFLNSILANQDVAHVFDVSAHEKKIIEHPSSCFVLGRSGTGKTTTMLFKMLGIERSWESCRDTLPKPRQVFVTQSRVLAEKVEEYFAKLHNSLATANRTAKEIAEMAAEKKAKQDAGLVDRDEEIYWRGDLPKRYGELKEEHFPLFLTYDHLCRLLEAEFHYSDYDKAKEAAVAKAMHDVLQLRDPHAEDTSFSSDYMQQRRASFVSYETFLEEYWSHFSQKGLDPALVFGEFMGVIKGSELALRQPGGYLNREMYCNLSHRTQATFASQRDNIYRLFEVYLKRKKQRGDYDAADRTHALIKCLKTMGVPGQELDFLYVDEAQDNLLIDALVLRRLCRNPHGLFWAGDTAQTISIGSAFRFDDLKAFLYRYEESAAPDTARRVQPESFHLAVNYRSHAGIVDCAYSVIELITQFWPNAIDSLGRETGMVAGIKPVFFSGWDQHNVRYEQFLFGESGSHIEFGAHQCILVRDKAARERLRAQVGDIGLILTLYESKGLEFNDVLLFNFFEDSTADLSQWRVVLNALPSEQHHAHPAPAFDEARHSGICRELKFLYVAITRARKNLWIADCSDKGEPMRTVWTQRSLVQNCDPSTGVPQLAVSSSPEDWAKMALELFNNRRYVQAMHCYERAGLAREMAVARAYYLREVARTTPIAKGGNTARNLAYLTAAKAFSSCAQDAVTERRVYYRIAAECYIHAGDDYRGAQAYENALEFTLAAQRYRKAGKFEEAVAVVKSHRSRIPANVADSIVEVSRLFFLRENAVSKARDLFKSDDEILEYMDDYGLDMARAFFLEQLGRYEDAADFHLSEGNVFDAIRLLTLDRSNQRLVSKAMRCLLDELWRHLPFGTSVTNSLLNADATLARLLKLADSFRELDMELDLHDEVAMFRAIASRNTGDLQALVKAFSVRRNSAATLLCLDHIFSATLSLQQSSLADVSATLEIFGQYAVTLQRLVAGGAFCDNAVVRKLFAVQEQIDDLFLVPKDSFLTTQMGTRITPTARIADGGTLVPRWELGRLLEFVLRTRLVLRVREENAILSRVRALQPCLPYAVYRQCNRVECPRHHGNFDNFDAAAYNHRVRVILQQVLIYQIASPYEHPRERARQQRYWLCQLYEALLPEYQKFGSPHLLEPKSIPKLEPGFQIVDLWTRDLLYSLDLNSSFLVALMRAARVAVTCGKRGIAEYISRVPCVASFRPEQLLRGLDKAYIVHDFIAFMQNNDPTALNRGALFLDHVLQNHIPINIDVLCDFMAHLCGCFLLAIRGRATDGKLHDLTLPKSWLMRLLPHFNALHGRDTRLSRLFPRHLQDLLEQVCTGCSWLLYDGRELSRLGFPVRNVFFARICQIFCLWGYNLRSWELRNEISRAISNLRQPGRTFHPMIDKYVSCRSWDHISRVVRNSVSDTALDEMIHLHHGSHPVPDRSLPHLRRVVYNRVEDIPLLLKTGGSSLPAGSLRPDAAPFVPTRTTSPAGGQDGKDEDEDDGEDGEDTTHDPKAEDEDELEPAVDVDDIAQAIDAEQASFTPTVPTAEEIAAAQRIATAYQRHLARVRLRKTRPEEERKRRVFTTFLTESTRMDWPHAYYRVLYSGPIPHLYIVAEGIKGHLYEAKNNAKKRLNIVEHLELEKVQSTLTEATRLFKEAEKLHKALAPTADVHKARDLQALKAYTLQVEALMRGLPQSVQERWEDDMARALKGIVQEKKPPKAQPKPELNVEDDYTDEDQLILEDEYEYEDPFILEPNVEDEYVEEDELIWDYQYDPVDDWC</sequence>